<feature type="transmembrane region" description="Helical" evidence="6">
    <location>
        <begin position="362"/>
        <end position="379"/>
    </location>
</feature>
<dbReference type="HAMAP" id="MF_01844">
    <property type="entry name" value="NhaA"/>
    <property type="match status" value="1"/>
</dbReference>
<accession>A0ABS0FA24</accession>
<evidence type="ECO:0000313" key="8">
    <source>
        <dbReference type="Proteomes" id="UP000660070"/>
    </source>
</evidence>
<feature type="transmembrane region" description="Helical" evidence="6">
    <location>
        <begin position="121"/>
        <end position="141"/>
    </location>
</feature>
<evidence type="ECO:0000256" key="5">
    <source>
        <dbReference type="ARBA" id="ARBA00023136"/>
    </source>
</evidence>
<sequence length="390" mass="42936">MLITKYFRNFLQSSQSSGIVLMVCVGLSLMIANSSMGEAFQELLNQKIGTEIFHLNYPLSIWINDGLMAIFFLLVGLEIKREIIEGELSTVKSASLPIVAAVGGMLVPALIFHLFNQGTDYAKGWAIPMATDIAFSLAIISMLGRKVPLSLKIFLAALAIVDDLGAILVIAIFYTDQIHWNYIALSGLMVAILALLNFLNFKKHVFYLIPGVFLWYFMHHSGIHATIAGVLLAFTIPTNISTTEISPLEKLEQKLHLPVNFLIMPLFALANTNIKFKDGMVDGLFSNFGYGIILGLILGKIIGINLFSWIFIKLKISSLPDKSSWSQMLGAGLLAGIGFTMSIFIALLSFKNHPEIQDEAKFAILVASVIAGISGYSLLKFVGKRRLNRE</sequence>
<dbReference type="NCBIfam" id="TIGR00773">
    <property type="entry name" value="NhaA"/>
    <property type="match status" value="1"/>
</dbReference>
<dbReference type="PANTHER" id="PTHR30341">
    <property type="entry name" value="SODIUM ION/PROTON ANTIPORTER NHAA-RELATED"/>
    <property type="match status" value="1"/>
</dbReference>
<organism evidence="7 8">
    <name type="scientific">Kaistella gelatinilytica</name>
    <dbReference type="NCBI Taxonomy" id="2787636"/>
    <lineage>
        <taxon>Bacteria</taxon>
        <taxon>Pseudomonadati</taxon>
        <taxon>Bacteroidota</taxon>
        <taxon>Flavobacteriia</taxon>
        <taxon>Flavobacteriales</taxon>
        <taxon>Weeksellaceae</taxon>
        <taxon>Chryseobacterium group</taxon>
        <taxon>Kaistella</taxon>
    </lineage>
</organism>
<dbReference type="Pfam" id="PF06965">
    <property type="entry name" value="Na_H_antiport_1"/>
    <property type="match status" value="1"/>
</dbReference>
<dbReference type="RefSeq" id="WP_196079074.1">
    <property type="nucleotide sequence ID" value="NZ_JADPVI010000001.1"/>
</dbReference>
<evidence type="ECO:0000256" key="6">
    <source>
        <dbReference type="HAMAP-Rule" id="MF_01844"/>
    </source>
</evidence>
<comment type="caution">
    <text evidence="7">The sequence shown here is derived from an EMBL/GenBank/DDBJ whole genome shotgun (WGS) entry which is preliminary data.</text>
</comment>
<keyword evidence="6" id="KW-0915">Sodium</keyword>
<dbReference type="InterPro" id="IPR023171">
    <property type="entry name" value="Na/H_antiporter_dom_sf"/>
</dbReference>
<feature type="transmembrane region" description="Helical" evidence="6">
    <location>
        <begin position="180"/>
        <end position="201"/>
    </location>
</feature>
<name>A0ABS0FA24_9FLAO</name>
<dbReference type="Proteomes" id="UP000660070">
    <property type="component" value="Unassembled WGS sequence"/>
</dbReference>
<dbReference type="NCBIfam" id="NF007112">
    <property type="entry name" value="PRK09561.1"/>
    <property type="match status" value="1"/>
</dbReference>
<protein>
    <recommendedName>
        <fullName evidence="6">Na(+)/H(+) antiporter NhaA</fullName>
    </recommendedName>
    <alternativeName>
        <fullName evidence="6">Sodium/proton antiporter NhaA</fullName>
    </alternativeName>
</protein>
<comment type="similarity">
    <text evidence="6">Belongs to the NhaA Na(+)/H(+) (TC 2.A.33) antiporter family.</text>
</comment>
<feature type="transmembrane region" description="Helical" evidence="6">
    <location>
        <begin position="91"/>
        <end position="115"/>
    </location>
</feature>
<feature type="transmembrane region" description="Helical" evidence="6">
    <location>
        <begin position="288"/>
        <end position="312"/>
    </location>
</feature>
<comment type="function">
    <text evidence="6">Na(+)/H(+) antiporter that extrudes sodium in exchange for external protons.</text>
</comment>
<proteinExistence type="inferred from homology"/>
<evidence type="ECO:0000256" key="3">
    <source>
        <dbReference type="ARBA" id="ARBA00022692"/>
    </source>
</evidence>
<comment type="catalytic activity">
    <reaction evidence="6">
        <text>Na(+)(in) + 2 H(+)(out) = Na(+)(out) + 2 H(+)(in)</text>
        <dbReference type="Rhea" id="RHEA:29251"/>
        <dbReference type="ChEBI" id="CHEBI:15378"/>
        <dbReference type="ChEBI" id="CHEBI:29101"/>
    </reaction>
</comment>
<keyword evidence="5 6" id="KW-0472">Membrane</keyword>
<feature type="transmembrane region" description="Helical" evidence="6">
    <location>
        <begin position="324"/>
        <end position="350"/>
    </location>
</feature>
<keyword evidence="6" id="KW-0406">Ion transport</keyword>
<evidence type="ECO:0000256" key="1">
    <source>
        <dbReference type="ARBA" id="ARBA00004429"/>
    </source>
</evidence>
<keyword evidence="8" id="KW-1185">Reference proteome</keyword>
<dbReference type="InterPro" id="IPR004670">
    <property type="entry name" value="NhaA"/>
</dbReference>
<feature type="transmembrane region" description="Helical" evidence="6">
    <location>
        <begin position="153"/>
        <end position="174"/>
    </location>
</feature>
<keyword evidence="4 6" id="KW-1133">Transmembrane helix</keyword>
<evidence type="ECO:0000256" key="2">
    <source>
        <dbReference type="ARBA" id="ARBA00022475"/>
    </source>
</evidence>
<dbReference type="NCBIfam" id="NF007111">
    <property type="entry name" value="PRK09560.1"/>
    <property type="match status" value="1"/>
</dbReference>
<feature type="transmembrane region" description="Helical" evidence="6">
    <location>
        <begin position="213"/>
        <end position="236"/>
    </location>
</feature>
<dbReference type="EMBL" id="JADPVI010000001">
    <property type="protein sequence ID" value="MBF8456566.1"/>
    <property type="molecule type" value="Genomic_DNA"/>
</dbReference>
<dbReference type="PANTHER" id="PTHR30341:SF0">
    <property type="entry name" value="NA(+)_H(+) ANTIPORTER NHAA"/>
    <property type="match status" value="1"/>
</dbReference>
<evidence type="ECO:0000256" key="4">
    <source>
        <dbReference type="ARBA" id="ARBA00022989"/>
    </source>
</evidence>
<keyword evidence="3 6" id="KW-0812">Transmembrane</keyword>
<keyword evidence="6" id="KW-0050">Antiport</keyword>
<keyword evidence="6" id="KW-0739">Sodium transport</keyword>
<keyword evidence="2 6" id="KW-1003">Cell membrane</keyword>
<comment type="subcellular location">
    <subcellularLocation>
        <location evidence="1">Cell inner membrane</location>
        <topology evidence="1">Multi-pass membrane protein</topology>
    </subcellularLocation>
    <subcellularLocation>
        <location evidence="6">Cell membrane</location>
        <topology evidence="6">Multi-pass membrane protein</topology>
    </subcellularLocation>
</comment>
<feature type="transmembrane region" description="Helical" evidence="6">
    <location>
        <begin position="61"/>
        <end position="79"/>
    </location>
</feature>
<keyword evidence="6" id="KW-0813">Transport</keyword>
<reference evidence="7 8" key="1">
    <citation type="submission" date="2020-11" db="EMBL/GenBank/DDBJ databases">
        <title>Kaistella gelatinilytica sp. nov., a flavobacterium isolated from Antarctic Soil.</title>
        <authorList>
            <person name="Li J."/>
        </authorList>
    </citation>
    <scope>NUCLEOTIDE SEQUENCE [LARGE SCALE GENOMIC DNA]</scope>
    <source>
        <strain evidence="7 8">G5-32</strain>
    </source>
</reference>
<evidence type="ECO:0000313" key="7">
    <source>
        <dbReference type="EMBL" id="MBF8456566.1"/>
    </source>
</evidence>
<dbReference type="Gene3D" id="1.20.1530.10">
    <property type="entry name" value="Na+/H+ antiporter like domain"/>
    <property type="match status" value="1"/>
</dbReference>
<gene>
    <name evidence="6 7" type="primary">nhaA</name>
    <name evidence="7" type="ORF">IV494_05165</name>
</gene>